<dbReference type="PRINTS" id="PR00728">
    <property type="entry name" value="SIGNALPTASE"/>
</dbReference>
<comment type="subcellular location">
    <subcellularLocation>
        <location evidence="1">Membrane</location>
    </subcellularLocation>
</comment>
<evidence type="ECO:0000313" key="7">
    <source>
        <dbReference type="EMBL" id="SET28464.1"/>
    </source>
</evidence>
<dbReference type="GeneID" id="93276352"/>
<dbReference type="GO" id="GO:0004252">
    <property type="term" value="F:serine-type endopeptidase activity"/>
    <property type="evidence" value="ECO:0007669"/>
    <property type="project" value="UniProtKB-UniRule"/>
</dbReference>
<dbReference type="EMBL" id="FOIM01000004">
    <property type="protein sequence ID" value="SET28464.1"/>
    <property type="molecule type" value="Genomic_DNA"/>
</dbReference>
<dbReference type="AlphaFoldDB" id="A0A1I0D8B0"/>
<protein>
    <recommendedName>
        <fullName evidence="5">Signal peptidase I</fullName>
        <ecNumber evidence="5">3.4.21.89</ecNumber>
    </recommendedName>
</protein>
<dbReference type="NCBIfam" id="TIGR02228">
    <property type="entry name" value="sigpep_I_arch"/>
    <property type="match status" value="1"/>
</dbReference>
<dbReference type="EC" id="3.4.21.89" evidence="5"/>
<evidence type="ECO:0000256" key="6">
    <source>
        <dbReference type="SAM" id="Phobius"/>
    </source>
</evidence>
<dbReference type="InterPro" id="IPR019533">
    <property type="entry name" value="Peptidase_S26"/>
</dbReference>
<evidence type="ECO:0000256" key="2">
    <source>
        <dbReference type="ARBA" id="ARBA00022692"/>
    </source>
</evidence>
<dbReference type="Proteomes" id="UP000198508">
    <property type="component" value="Unassembled WGS sequence"/>
</dbReference>
<proteinExistence type="predicted"/>
<dbReference type="InterPro" id="IPR036286">
    <property type="entry name" value="LexA/Signal_pep-like_sf"/>
</dbReference>
<dbReference type="GO" id="GO:0006465">
    <property type="term" value="P:signal peptide processing"/>
    <property type="evidence" value="ECO:0007669"/>
    <property type="project" value="UniProtKB-UniRule"/>
</dbReference>
<dbReference type="GO" id="GO:0016020">
    <property type="term" value="C:membrane"/>
    <property type="evidence" value="ECO:0007669"/>
    <property type="project" value="UniProtKB-SubCell"/>
</dbReference>
<evidence type="ECO:0000256" key="5">
    <source>
        <dbReference type="NCBIfam" id="TIGR02228"/>
    </source>
</evidence>
<dbReference type="CDD" id="cd06530">
    <property type="entry name" value="S26_SPase_I"/>
    <property type="match status" value="1"/>
</dbReference>
<dbReference type="InterPro" id="IPR001733">
    <property type="entry name" value="Peptidase_S26B"/>
</dbReference>
<feature type="transmembrane region" description="Helical" evidence="6">
    <location>
        <begin position="12"/>
        <end position="35"/>
    </location>
</feature>
<dbReference type="RefSeq" id="WP_092361246.1">
    <property type="nucleotide sequence ID" value="NZ_DAINWJ010000518.1"/>
</dbReference>
<dbReference type="PANTHER" id="PTHR10806:SF6">
    <property type="entry name" value="SIGNAL PEPTIDASE COMPLEX CATALYTIC SUBUNIT SEC11"/>
    <property type="match status" value="1"/>
</dbReference>
<name>A0A1I0D8B0_9FIRM</name>
<dbReference type="GO" id="GO:0009003">
    <property type="term" value="F:signal peptidase activity"/>
    <property type="evidence" value="ECO:0007669"/>
    <property type="project" value="UniProtKB-EC"/>
</dbReference>
<organism evidence="7 8">
    <name type="scientific">Enterocloster lavalensis</name>
    <dbReference type="NCBI Taxonomy" id="460384"/>
    <lineage>
        <taxon>Bacteria</taxon>
        <taxon>Bacillati</taxon>
        <taxon>Bacillota</taxon>
        <taxon>Clostridia</taxon>
        <taxon>Lachnospirales</taxon>
        <taxon>Lachnospiraceae</taxon>
        <taxon>Enterocloster</taxon>
    </lineage>
</organism>
<feature type="transmembrane region" description="Helical" evidence="6">
    <location>
        <begin position="154"/>
        <end position="172"/>
    </location>
</feature>
<dbReference type="Gene3D" id="2.10.109.10">
    <property type="entry name" value="Umud Fragment, subunit A"/>
    <property type="match status" value="1"/>
</dbReference>
<keyword evidence="4 6" id="KW-0472">Membrane</keyword>
<keyword evidence="2 6" id="KW-0812">Transmembrane</keyword>
<accession>A0A1I0D8B0</accession>
<evidence type="ECO:0000256" key="1">
    <source>
        <dbReference type="ARBA" id="ARBA00004370"/>
    </source>
</evidence>
<evidence type="ECO:0000313" key="8">
    <source>
        <dbReference type="Proteomes" id="UP000198508"/>
    </source>
</evidence>
<keyword evidence="3 6" id="KW-1133">Transmembrane helix</keyword>
<gene>
    <name evidence="7" type="ORF">SAMN05216313_10449</name>
</gene>
<evidence type="ECO:0000256" key="3">
    <source>
        <dbReference type="ARBA" id="ARBA00022989"/>
    </source>
</evidence>
<dbReference type="PANTHER" id="PTHR10806">
    <property type="entry name" value="SIGNAL PEPTIDASE COMPLEX CATALYTIC SUBUNIT SEC11"/>
    <property type="match status" value="1"/>
</dbReference>
<sequence length="200" mass="22107">MKEKNGLLQKIVGAVGIALCVVFVPLLLINVTLIVKSYTSPDKVPDFFGYKPFIVLSGSMEPSIMTGDMVFVKETDPDSLKVGDVIAYKSGSAVVTHRIVEVKSENGETRYVTQGDANNAADQGMVKPADVEGIYQRRIAGAGNLAMFMQTTTGMILFVVCPLVLFVLWDVIRRQLESRKEMSRTKELEMELERLRAEKG</sequence>
<dbReference type="SUPFAM" id="SSF51306">
    <property type="entry name" value="LexA/Signal peptidase"/>
    <property type="match status" value="1"/>
</dbReference>
<keyword evidence="8" id="KW-1185">Reference proteome</keyword>
<dbReference type="STRING" id="460384.SAMN05216313_10449"/>
<evidence type="ECO:0000256" key="4">
    <source>
        <dbReference type="ARBA" id="ARBA00023136"/>
    </source>
</evidence>
<reference evidence="8" key="1">
    <citation type="submission" date="2016-10" db="EMBL/GenBank/DDBJ databases">
        <authorList>
            <person name="Varghese N."/>
            <person name="Submissions S."/>
        </authorList>
    </citation>
    <scope>NUCLEOTIDE SEQUENCE [LARGE SCALE GENOMIC DNA]</scope>
    <source>
        <strain evidence="8">NLAE-zl-G277</strain>
    </source>
</reference>